<organism evidence="1 2">
    <name type="scientific">Amycolatopsis pretoriensis</name>
    <dbReference type="NCBI Taxonomy" id="218821"/>
    <lineage>
        <taxon>Bacteria</taxon>
        <taxon>Bacillati</taxon>
        <taxon>Actinomycetota</taxon>
        <taxon>Actinomycetes</taxon>
        <taxon>Pseudonocardiales</taxon>
        <taxon>Pseudonocardiaceae</taxon>
        <taxon>Amycolatopsis</taxon>
    </lineage>
</organism>
<dbReference type="STRING" id="218821.SAMN05421837_113218"/>
<evidence type="ECO:0000313" key="1">
    <source>
        <dbReference type="EMBL" id="SEF37388.1"/>
    </source>
</evidence>
<gene>
    <name evidence="1" type="ORF">SAMN05421837_113218</name>
</gene>
<dbReference type="EMBL" id="FNUJ01000013">
    <property type="protein sequence ID" value="SEF37388.1"/>
    <property type="molecule type" value="Genomic_DNA"/>
</dbReference>
<proteinExistence type="predicted"/>
<sequence length="297" mass="33326">MGAVSSSRETFAAALDAAISDAGLTLDRVREHLAARGVSVSRSALVYWRMGRSKPERETSLRAVVELEQVLGLPIGALTSLLGPQEQRCLRQGSRTPLLERRRLWPSVRPTALEFDLPPEDDVRLRSVHDELVVDDEHQERLLRVRVVCEATTDGVTRMPVYYQTEDITRPPPRFAAVFCCRAGRVRKDAGGGLLVAELFFDRELAAGDVAAVEYELVFSRGRPVLGYHRRLTRPASIYTCQVQFGRTVPRSVERFERRDLAAPRRKVERLRLTDSRVVAVAARDVGAGIIGVEWVW</sequence>
<accession>A0A1H5RI53</accession>
<dbReference type="AlphaFoldDB" id="A0A1H5RI53"/>
<dbReference type="Proteomes" id="UP000198878">
    <property type="component" value="Unassembled WGS sequence"/>
</dbReference>
<name>A0A1H5RI53_9PSEU</name>
<evidence type="ECO:0000313" key="2">
    <source>
        <dbReference type="Proteomes" id="UP000198878"/>
    </source>
</evidence>
<reference evidence="2" key="1">
    <citation type="submission" date="2016-10" db="EMBL/GenBank/DDBJ databases">
        <authorList>
            <person name="Varghese N."/>
            <person name="Submissions S."/>
        </authorList>
    </citation>
    <scope>NUCLEOTIDE SEQUENCE [LARGE SCALE GENOMIC DNA]</scope>
    <source>
        <strain evidence="2">DSM 44654</strain>
    </source>
</reference>
<keyword evidence="2" id="KW-1185">Reference proteome</keyword>
<protein>
    <submittedName>
        <fullName evidence="1">Uncharacterized protein</fullName>
    </submittedName>
</protein>